<evidence type="ECO:0000313" key="13">
    <source>
        <dbReference type="EMBL" id="OQV12561.1"/>
    </source>
</evidence>
<keyword evidence="2 8" id="KW-0812">Transmembrane</keyword>
<gene>
    <name evidence="13" type="ORF">BV898_13205</name>
</gene>
<dbReference type="EMBL" id="MTYJ01000142">
    <property type="protein sequence ID" value="OQV12561.1"/>
    <property type="molecule type" value="Genomic_DNA"/>
</dbReference>
<dbReference type="SUPFAM" id="SSF81321">
    <property type="entry name" value="Family A G protein-coupled receptor-like"/>
    <property type="match status" value="1"/>
</dbReference>
<dbReference type="Gene3D" id="2.60.40.60">
    <property type="entry name" value="Cadherins"/>
    <property type="match status" value="1"/>
</dbReference>
<evidence type="ECO:0000256" key="6">
    <source>
        <dbReference type="ARBA" id="ARBA00023292"/>
    </source>
</evidence>
<keyword evidence="6" id="KW-0424">Laminin EGF-like domain</keyword>
<accession>A0A1W0WBH6</accession>
<dbReference type="OrthoDB" id="10037534at2759"/>
<dbReference type="GO" id="GO:0005509">
    <property type="term" value="F:calcium ion binding"/>
    <property type="evidence" value="ECO:0007669"/>
    <property type="project" value="UniProtKB-UniRule"/>
</dbReference>
<dbReference type="InterPro" id="IPR000203">
    <property type="entry name" value="GPS"/>
</dbReference>
<sequence>MAMMILSLVVLVIVVCNGSVQSSLPCLMSEEEQLQPIYGVPRISDGYLNPWTDNFIPWGYVCCRGYYSDTHRYTASIDVNRFHNRMPLPSNSNGCNSPFNDPASMWIGSSTILRLSVDRVPLLAEDGNETACENADYNPCTIYLLGDVAAFLKDAHLMPCLYNPIVTFHCIRDIDPTTISSESGFVKTNQHGGFVNIDRPPIWNHLRLSVSVSEFNNSGAWILTPARRDLVVYDPDTWGTDRWNITLSVVPWGNNFVDGLLELDHDETIYPTAEPRWDDENDLLISMTALETIPALRLTRAIPYSECETWTPPYRFGIYLIATNPTGLSSTSTVEVIIEDENDRPPVFLPLASYTIILEESDLSGPSNKLPSVEAIDGDTGIRCAINYTMESGGNTFTVDSVCGQISFTGLTAMDWTYTSVHVYNVTVRAFEYNGTRSWWDIKHCTRTVPWNWRENPRCSEEMVAFQTISVEIRRPRKSHDGCPATKKLYPNGELFHWRPIPANKVSVAEYGRPIEYCPNPDFRRSCVGNPEEGFLSTLPAEPCRITPVQTTPIVTLLGNYLVNFPEDGEARQVLAHSVSQALANETNTLTVTDINYLTQFLSQTTEGLDNVISPDLFRPLVNIVSQISNASSGSQLQAAQSYSSSSNIIMTSLETLAYSVDLGPDGNGSVTVNEPNVAVQAFSIPRNAKLSGKTVLGFAARANSTFLNDITRENQTSALDSENAVSITLPESLMLRLYRQSVASIAGIRGHYLVFRDVSLLQYASSNDPSNISTRLALNQSTQFFPRIASWIIGASFGPSILDLADPITFRAQLDNYSPDKNHTCVFWNTTADDGHGAWQSNGCTLTNQTGRHITCQCNHLTSFAILVDFFAAEEGAASLPPFLDAMTTAALSLSIAGLLLTIGLILLVWKLTKLPSRRRALTKNEFVVLNLSVALLLAYVTFLAGIDAVTPKAGCIAAGAFIHYFFLVTSLWGGVEGYLLYQAFATAVPATEFTRFQAKASAIAWGIPVILVSIVLLLDPEYYAGKNVCWLHNQASLYLAFIAPICLALLANLVVFALVMRELWVARKAAIRSTKNKADIWTDLRRGISLFFLLGLPWLLLTLNVFYGATEGRLALHVLVIIFCGTQGFGIFAVHVYGVRRELKDLYLHHMKPNTAKRERNKKGAHTSSTSSS</sequence>
<reference evidence="14" key="1">
    <citation type="submission" date="2017-01" db="EMBL/GenBank/DDBJ databases">
        <title>Comparative genomics of anhydrobiosis in the tardigrade Hypsibius dujardini.</title>
        <authorList>
            <person name="Yoshida Y."/>
            <person name="Koutsovoulos G."/>
            <person name="Laetsch D."/>
            <person name="Stevens L."/>
            <person name="Kumar S."/>
            <person name="Horikawa D."/>
            <person name="Ishino K."/>
            <person name="Komine S."/>
            <person name="Tomita M."/>
            <person name="Blaxter M."/>
            <person name="Arakawa K."/>
        </authorList>
    </citation>
    <scope>NUCLEOTIDE SEQUENCE [LARGE SCALE GENOMIC DNA]</scope>
    <source>
        <strain evidence="14">Z151</strain>
    </source>
</reference>
<dbReference type="InterPro" id="IPR017981">
    <property type="entry name" value="GPCR_2-like_7TM"/>
</dbReference>
<dbReference type="PANTHER" id="PTHR47767">
    <property type="entry name" value="ADHESION G PROTEIN-COUPLED RECEPTOR G7"/>
    <property type="match status" value="1"/>
</dbReference>
<dbReference type="InterPro" id="IPR015919">
    <property type="entry name" value="Cadherin-like_sf"/>
</dbReference>
<dbReference type="GO" id="GO:0016020">
    <property type="term" value="C:membrane"/>
    <property type="evidence" value="ECO:0007669"/>
    <property type="project" value="UniProtKB-SubCell"/>
</dbReference>
<dbReference type="PROSITE" id="PS50261">
    <property type="entry name" value="G_PROTEIN_RECEP_F2_4"/>
    <property type="match status" value="1"/>
</dbReference>
<feature type="chain" id="PRO_5010704124" evidence="9">
    <location>
        <begin position="23"/>
        <end position="1175"/>
    </location>
</feature>
<evidence type="ECO:0000256" key="8">
    <source>
        <dbReference type="SAM" id="Phobius"/>
    </source>
</evidence>
<dbReference type="InterPro" id="IPR046338">
    <property type="entry name" value="GAIN_dom_sf"/>
</dbReference>
<evidence type="ECO:0000256" key="1">
    <source>
        <dbReference type="ARBA" id="ARBA00004141"/>
    </source>
</evidence>
<dbReference type="SMART" id="SM00303">
    <property type="entry name" value="GPS"/>
    <property type="match status" value="1"/>
</dbReference>
<feature type="domain" description="GAIN-B" evidence="10">
    <location>
        <begin position="707"/>
        <end position="875"/>
    </location>
</feature>
<keyword evidence="14" id="KW-1185">Reference proteome</keyword>
<feature type="transmembrane region" description="Helical" evidence="8">
    <location>
        <begin position="963"/>
        <end position="983"/>
    </location>
</feature>
<evidence type="ECO:0000256" key="5">
    <source>
        <dbReference type="ARBA" id="ARBA00023157"/>
    </source>
</evidence>
<keyword evidence="3 8" id="KW-1133">Transmembrane helix</keyword>
<dbReference type="InterPro" id="IPR000832">
    <property type="entry name" value="GPCR_2_secretin-like"/>
</dbReference>
<dbReference type="Gene3D" id="1.20.1070.10">
    <property type="entry name" value="Rhodopsin 7-helix transmembrane proteins"/>
    <property type="match status" value="1"/>
</dbReference>
<feature type="signal peptide" evidence="9">
    <location>
        <begin position="1"/>
        <end position="22"/>
    </location>
</feature>
<name>A0A1W0WBH6_HYPEX</name>
<keyword evidence="4 8" id="KW-0472">Membrane</keyword>
<keyword evidence="9" id="KW-0732">Signal</keyword>
<dbReference type="InterPro" id="IPR002126">
    <property type="entry name" value="Cadherin-like_dom"/>
</dbReference>
<keyword evidence="7" id="KW-0106">Calcium</keyword>
<evidence type="ECO:0000313" key="14">
    <source>
        <dbReference type="Proteomes" id="UP000192578"/>
    </source>
</evidence>
<feature type="transmembrane region" description="Helical" evidence="8">
    <location>
        <begin position="1004"/>
        <end position="1020"/>
    </location>
</feature>
<comment type="caution">
    <text evidence="13">The sequence shown here is derived from an EMBL/GenBank/DDBJ whole genome shotgun (WGS) entry which is preliminary data.</text>
</comment>
<evidence type="ECO:0000259" key="11">
    <source>
        <dbReference type="PROSITE" id="PS50261"/>
    </source>
</evidence>
<dbReference type="GO" id="GO:0004930">
    <property type="term" value="F:G protein-coupled receptor activity"/>
    <property type="evidence" value="ECO:0007669"/>
    <property type="project" value="InterPro"/>
</dbReference>
<feature type="transmembrane region" description="Helical" evidence="8">
    <location>
        <begin position="1040"/>
        <end position="1068"/>
    </location>
</feature>
<dbReference type="PROSITE" id="PS50268">
    <property type="entry name" value="CADHERIN_2"/>
    <property type="match status" value="1"/>
</dbReference>
<evidence type="ECO:0000259" key="10">
    <source>
        <dbReference type="PROSITE" id="PS50221"/>
    </source>
</evidence>
<dbReference type="Pfam" id="PF01825">
    <property type="entry name" value="GPS"/>
    <property type="match status" value="1"/>
</dbReference>
<dbReference type="PROSITE" id="PS50221">
    <property type="entry name" value="GAIN_B"/>
    <property type="match status" value="1"/>
</dbReference>
<proteinExistence type="predicted"/>
<dbReference type="CDD" id="cd11304">
    <property type="entry name" value="Cadherin_repeat"/>
    <property type="match status" value="1"/>
</dbReference>
<dbReference type="InterPro" id="IPR053066">
    <property type="entry name" value="ADGR_G7"/>
</dbReference>
<dbReference type="GO" id="GO:0007156">
    <property type="term" value="P:homophilic cell adhesion via plasma membrane adhesion molecules"/>
    <property type="evidence" value="ECO:0007669"/>
    <property type="project" value="InterPro"/>
</dbReference>
<evidence type="ECO:0000256" key="3">
    <source>
        <dbReference type="ARBA" id="ARBA00022989"/>
    </source>
</evidence>
<keyword evidence="5" id="KW-1015">Disulfide bond</keyword>
<evidence type="ECO:0000256" key="7">
    <source>
        <dbReference type="PROSITE-ProRule" id="PRU00043"/>
    </source>
</evidence>
<feature type="domain" description="Cadherin" evidence="12">
    <location>
        <begin position="204"/>
        <end position="348"/>
    </location>
</feature>
<dbReference type="SUPFAM" id="SSF49313">
    <property type="entry name" value="Cadherin-like"/>
    <property type="match status" value="1"/>
</dbReference>
<evidence type="ECO:0000256" key="9">
    <source>
        <dbReference type="SAM" id="SignalP"/>
    </source>
</evidence>
<dbReference type="AlphaFoldDB" id="A0A1W0WBH6"/>
<evidence type="ECO:0000256" key="4">
    <source>
        <dbReference type="ARBA" id="ARBA00023136"/>
    </source>
</evidence>
<dbReference type="Gene3D" id="2.60.220.50">
    <property type="match status" value="1"/>
</dbReference>
<dbReference type="Pfam" id="PF00002">
    <property type="entry name" value="7tm_2"/>
    <property type="match status" value="1"/>
</dbReference>
<feature type="domain" description="G-protein coupled receptors family 2 profile 2" evidence="11">
    <location>
        <begin position="885"/>
        <end position="1141"/>
    </location>
</feature>
<feature type="transmembrane region" description="Helical" evidence="8">
    <location>
        <begin position="1116"/>
        <end position="1139"/>
    </location>
</feature>
<evidence type="ECO:0000256" key="2">
    <source>
        <dbReference type="ARBA" id="ARBA00022692"/>
    </source>
</evidence>
<dbReference type="Proteomes" id="UP000192578">
    <property type="component" value="Unassembled WGS sequence"/>
</dbReference>
<feature type="transmembrane region" description="Helical" evidence="8">
    <location>
        <begin position="1089"/>
        <end position="1110"/>
    </location>
</feature>
<organism evidence="13 14">
    <name type="scientific">Hypsibius exemplaris</name>
    <name type="common">Freshwater tardigrade</name>
    <dbReference type="NCBI Taxonomy" id="2072580"/>
    <lineage>
        <taxon>Eukaryota</taxon>
        <taxon>Metazoa</taxon>
        <taxon>Ecdysozoa</taxon>
        <taxon>Tardigrada</taxon>
        <taxon>Eutardigrada</taxon>
        <taxon>Parachela</taxon>
        <taxon>Hypsibioidea</taxon>
        <taxon>Hypsibiidae</taxon>
        <taxon>Hypsibius</taxon>
    </lineage>
</organism>
<feature type="transmembrane region" description="Helical" evidence="8">
    <location>
        <begin position="891"/>
        <end position="911"/>
    </location>
</feature>
<dbReference type="InterPro" id="IPR057244">
    <property type="entry name" value="GAIN_B"/>
</dbReference>
<comment type="subcellular location">
    <subcellularLocation>
        <location evidence="1">Membrane</location>
        <topology evidence="1">Multi-pass membrane protein</topology>
    </subcellularLocation>
</comment>
<dbReference type="GO" id="GO:0007166">
    <property type="term" value="P:cell surface receptor signaling pathway"/>
    <property type="evidence" value="ECO:0007669"/>
    <property type="project" value="InterPro"/>
</dbReference>
<feature type="transmembrane region" description="Helical" evidence="8">
    <location>
        <begin position="931"/>
        <end position="951"/>
    </location>
</feature>
<evidence type="ECO:0000259" key="12">
    <source>
        <dbReference type="PROSITE" id="PS50268"/>
    </source>
</evidence>
<protein>
    <submittedName>
        <fullName evidence="13">Uncharacterized protein</fullName>
    </submittedName>
</protein>